<name>A0A9P7DJ06_9AGAM</name>
<keyword evidence="3" id="KW-1185">Reference proteome</keyword>
<evidence type="ECO:0000313" key="3">
    <source>
        <dbReference type="Proteomes" id="UP000719766"/>
    </source>
</evidence>
<gene>
    <name evidence="2" type="ORF">HD556DRAFT_1307820</name>
</gene>
<evidence type="ECO:0000313" key="2">
    <source>
        <dbReference type="EMBL" id="KAG1794814.1"/>
    </source>
</evidence>
<feature type="compositionally biased region" description="Acidic residues" evidence="1">
    <location>
        <begin position="7"/>
        <end position="62"/>
    </location>
</feature>
<dbReference type="AlphaFoldDB" id="A0A9P7DJ06"/>
<organism evidence="2 3">
    <name type="scientific">Suillus plorans</name>
    <dbReference type="NCBI Taxonomy" id="116603"/>
    <lineage>
        <taxon>Eukaryota</taxon>
        <taxon>Fungi</taxon>
        <taxon>Dikarya</taxon>
        <taxon>Basidiomycota</taxon>
        <taxon>Agaricomycotina</taxon>
        <taxon>Agaricomycetes</taxon>
        <taxon>Agaricomycetidae</taxon>
        <taxon>Boletales</taxon>
        <taxon>Suillineae</taxon>
        <taxon>Suillaceae</taxon>
        <taxon>Suillus</taxon>
    </lineage>
</organism>
<dbReference type="EMBL" id="JABBWE010000024">
    <property type="protein sequence ID" value="KAG1794814.1"/>
    <property type="molecule type" value="Genomic_DNA"/>
</dbReference>
<dbReference type="RefSeq" id="XP_041160853.1">
    <property type="nucleotide sequence ID" value="XM_041300062.1"/>
</dbReference>
<dbReference type="Proteomes" id="UP000719766">
    <property type="component" value="Unassembled WGS sequence"/>
</dbReference>
<accession>A0A9P7DJ06</accession>
<sequence length="145" mass="16331">MTRTCDEGDSDIDVGEDDSEEGDIWDDEDDGNNDDGNGEDGNGEDGNDEGDEDRVLADEGEELDDDILAEEVSGMYRVDTTTIYSLPRTAFVIPRGVELDLSCMAHGSRWRHCCMKDLSSTIWSYYIQVWSSLSEHRNKIFESME</sequence>
<protein>
    <submittedName>
        <fullName evidence="2">Uncharacterized protein</fullName>
    </submittedName>
</protein>
<evidence type="ECO:0000256" key="1">
    <source>
        <dbReference type="SAM" id="MobiDB-lite"/>
    </source>
</evidence>
<dbReference type="GeneID" id="64593826"/>
<feature type="region of interest" description="Disordered" evidence="1">
    <location>
        <begin position="1"/>
        <end position="62"/>
    </location>
</feature>
<reference evidence="2" key="1">
    <citation type="journal article" date="2020" name="New Phytol.">
        <title>Comparative genomics reveals dynamic genome evolution in host specialist ectomycorrhizal fungi.</title>
        <authorList>
            <person name="Lofgren L.A."/>
            <person name="Nguyen N.H."/>
            <person name="Vilgalys R."/>
            <person name="Ruytinx J."/>
            <person name="Liao H.L."/>
            <person name="Branco S."/>
            <person name="Kuo A."/>
            <person name="LaButti K."/>
            <person name="Lipzen A."/>
            <person name="Andreopoulos W."/>
            <person name="Pangilinan J."/>
            <person name="Riley R."/>
            <person name="Hundley H."/>
            <person name="Na H."/>
            <person name="Barry K."/>
            <person name="Grigoriev I.V."/>
            <person name="Stajich J.E."/>
            <person name="Kennedy P.G."/>
        </authorList>
    </citation>
    <scope>NUCLEOTIDE SEQUENCE</scope>
    <source>
        <strain evidence="2">S12</strain>
    </source>
</reference>
<comment type="caution">
    <text evidence="2">The sequence shown here is derived from an EMBL/GenBank/DDBJ whole genome shotgun (WGS) entry which is preliminary data.</text>
</comment>
<proteinExistence type="predicted"/>